<dbReference type="EMBL" id="CCKJ01000032">
    <property type="protein sequence ID" value="CDT59332.1"/>
    <property type="molecule type" value="Genomic_DNA"/>
</dbReference>
<dbReference type="AlphaFoldDB" id="A0AA87BZ11"/>
<evidence type="ECO:0000313" key="3">
    <source>
        <dbReference type="Proteomes" id="UP000041625"/>
    </source>
</evidence>
<feature type="region of interest" description="Disordered" evidence="1">
    <location>
        <begin position="21"/>
        <end position="44"/>
    </location>
</feature>
<evidence type="ECO:0000256" key="1">
    <source>
        <dbReference type="SAM" id="MobiDB-lite"/>
    </source>
</evidence>
<gene>
    <name evidence="2" type="ORF">VCR31J2_1270388</name>
</gene>
<evidence type="ECO:0000313" key="2">
    <source>
        <dbReference type="EMBL" id="CDT59332.1"/>
    </source>
</evidence>
<comment type="caution">
    <text evidence="2">The sequence shown here is derived from an EMBL/GenBank/DDBJ whole genome shotgun (WGS) entry which is preliminary data.</text>
</comment>
<proteinExistence type="predicted"/>
<sequence length="44" mass="5311">MTVLLIYKREIKPLKKSAEKRYNARVARSQHEIPIQRKPINKKH</sequence>
<organism evidence="2 3">
    <name type="scientific">Vibrio coralliirubri</name>
    <dbReference type="NCBI Taxonomy" id="1516159"/>
    <lineage>
        <taxon>Bacteria</taxon>
        <taxon>Pseudomonadati</taxon>
        <taxon>Pseudomonadota</taxon>
        <taxon>Gammaproteobacteria</taxon>
        <taxon>Vibrionales</taxon>
        <taxon>Vibrionaceae</taxon>
        <taxon>Vibrio</taxon>
    </lineage>
</organism>
<reference evidence="2 3" key="1">
    <citation type="submission" date="2014-06" db="EMBL/GenBank/DDBJ databases">
        <authorList>
            <person name="Le Roux F."/>
        </authorList>
    </citation>
    <scope>NUCLEOTIDE SEQUENCE [LARGE SCALE GENOMIC DNA]</scope>
    <source>
        <strain evidence="2 3">J2-31</strain>
    </source>
</reference>
<dbReference type="Proteomes" id="UP000041625">
    <property type="component" value="Unassembled WGS sequence"/>
</dbReference>
<protein>
    <submittedName>
        <fullName evidence="2">Uncharacterized protein</fullName>
    </submittedName>
</protein>
<name>A0AA87BZ11_9VIBR</name>
<keyword evidence="3" id="KW-1185">Reference proteome</keyword>
<accession>A0AA87BZ11</accession>